<feature type="transmembrane region" description="Helical" evidence="7">
    <location>
        <begin position="182"/>
        <end position="207"/>
    </location>
</feature>
<organism evidence="8 9">
    <name type="scientific">Actinomadura mexicana</name>
    <dbReference type="NCBI Taxonomy" id="134959"/>
    <lineage>
        <taxon>Bacteria</taxon>
        <taxon>Bacillati</taxon>
        <taxon>Actinomycetota</taxon>
        <taxon>Actinomycetes</taxon>
        <taxon>Streptosporangiales</taxon>
        <taxon>Thermomonosporaceae</taxon>
        <taxon>Actinomadura</taxon>
    </lineage>
</organism>
<feature type="transmembrane region" description="Helical" evidence="7">
    <location>
        <begin position="797"/>
        <end position="818"/>
    </location>
</feature>
<feature type="transmembrane region" description="Helical" evidence="7">
    <location>
        <begin position="36"/>
        <end position="57"/>
    </location>
</feature>
<gene>
    <name evidence="8" type="ORF">SAMN06265355_11675</name>
</gene>
<feature type="transmembrane region" description="Helical" evidence="7">
    <location>
        <begin position="746"/>
        <end position="765"/>
    </location>
</feature>
<evidence type="ECO:0000313" key="9">
    <source>
        <dbReference type="Proteomes" id="UP000198420"/>
    </source>
</evidence>
<dbReference type="EMBL" id="FZNP01000016">
    <property type="protein sequence ID" value="SNS39109.1"/>
    <property type="molecule type" value="Genomic_DNA"/>
</dbReference>
<evidence type="ECO:0000256" key="2">
    <source>
        <dbReference type="ARBA" id="ARBA00022475"/>
    </source>
</evidence>
<evidence type="ECO:0000256" key="1">
    <source>
        <dbReference type="ARBA" id="ARBA00004651"/>
    </source>
</evidence>
<feature type="transmembrane region" description="Helical" evidence="7">
    <location>
        <begin position="553"/>
        <end position="578"/>
    </location>
</feature>
<feature type="transmembrane region" description="Helical" evidence="7">
    <location>
        <begin position="663"/>
        <end position="685"/>
    </location>
</feature>
<feature type="transmembrane region" description="Helical" evidence="7">
    <location>
        <begin position="590"/>
        <end position="611"/>
    </location>
</feature>
<feature type="transmembrane region" description="Helical" evidence="7">
    <location>
        <begin position="77"/>
        <end position="98"/>
    </location>
</feature>
<keyword evidence="2" id="KW-1003">Cell membrane</keyword>
<feature type="transmembrane region" description="Helical" evidence="7">
    <location>
        <begin position="523"/>
        <end position="541"/>
    </location>
</feature>
<dbReference type="GO" id="GO:0005886">
    <property type="term" value="C:plasma membrane"/>
    <property type="evidence" value="ECO:0007669"/>
    <property type="project" value="UniProtKB-SubCell"/>
</dbReference>
<feature type="transmembrane region" description="Helical" evidence="7">
    <location>
        <begin position="110"/>
        <end position="127"/>
    </location>
</feature>
<keyword evidence="4 7" id="KW-1133">Transmembrane helix</keyword>
<dbReference type="Proteomes" id="UP000198420">
    <property type="component" value="Unassembled WGS sequence"/>
</dbReference>
<dbReference type="PANTHER" id="PTHR39087:SF2">
    <property type="entry name" value="UPF0104 MEMBRANE PROTEIN MJ1595"/>
    <property type="match status" value="1"/>
</dbReference>
<feature type="transmembrane region" description="Helical" evidence="7">
    <location>
        <begin position="631"/>
        <end position="651"/>
    </location>
</feature>
<dbReference type="AlphaFoldDB" id="A0A239E3R1"/>
<keyword evidence="9" id="KW-1185">Reference proteome</keyword>
<comment type="subcellular location">
    <subcellularLocation>
        <location evidence="1">Cell membrane</location>
        <topology evidence="1">Multi-pass membrane protein</topology>
    </subcellularLocation>
</comment>
<evidence type="ECO:0000256" key="3">
    <source>
        <dbReference type="ARBA" id="ARBA00022692"/>
    </source>
</evidence>
<evidence type="ECO:0008006" key="10">
    <source>
        <dbReference type="Google" id="ProtNLM"/>
    </source>
</evidence>
<keyword evidence="5 7" id="KW-0472">Membrane</keyword>
<evidence type="ECO:0000256" key="6">
    <source>
        <dbReference type="SAM" id="MobiDB-lite"/>
    </source>
</evidence>
<evidence type="ECO:0000256" key="7">
    <source>
        <dbReference type="SAM" id="Phobius"/>
    </source>
</evidence>
<evidence type="ECO:0000313" key="8">
    <source>
        <dbReference type="EMBL" id="SNS39109.1"/>
    </source>
</evidence>
<protein>
    <recommendedName>
        <fullName evidence="10">Lysylphosphatidylglycerol synthase TM region</fullName>
    </recommendedName>
</protein>
<dbReference type="PANTHER" id="PTHR39087">
    <property type="entry name" value="UPF0104 MEMBRANE PROTEIN MJ1595"/>
    <property type="match status" value="1"/>
</dbReference>
<evidence type="ECO:0000256" key="5">
    <source>
        <dbReference type="ARBA" id="ARBA00023136"/>
    </source>
</evidence>
<proteinExistence type="predicted"/>
<accession>A0A239E3R1</accession>
<evidence type="ECO:0000256" key="4">
    <source>
        <dbReference type="ARBA" id="ARBA00022989"/>
    </source>
</evidence>
<feature type="region of interest" description="Disordered" evidence="6">
    <location>
        <begin position="1"/>
        <end position="26"/>
    </location>
</feature>
<reference evidence="9" key="1">
    <citation type="submission" date="2017-06" db="EMBL/GenBank/DDBJ databases">
        <authorList>
            <person name="Varghese N."/>
            <person name="Submissions S."/>
        </authorList>
    </citation>
    <scope>NUCLEOTIDE SEQUENCE [LARGE SCALE GENOMIC DNA]</scope>
    <source>
        <strain evidence="9">DSM 44485</strain>
    </source>
</reference>
<sequence length="824" mass="86422">MTRTHDGAVRPVQGATAGAPVDEPAQPYRIRRPSDAIRFAASVVALAAVMLLVSIAQQTTHGLQTDIAQGTAHAPRLLLTLATLVSSFGVLAVPIAFAIERLFHKDGMRVAIALLAAMIAFGITVGLDDLVVRAAPGGVLDSLIWGGTETAPVHTDIAPVIAFVSAVGMAGRARWQAATWTMIGLAALTGLTASYASVAALAATYLLGRAIGHGTLYAVGTPNPRPSGTAVVAALERLGLHPLRGARLDGTHHADETRRYGVALASCPQDGYGARLPAGRGPHGDWDVEVRVLDRDQQTAGLLYRVWRLLRLRGATTGRTLRSLRRSLELESLMAYAVDAAGARTPRLVGTCEVGTEAALLAYEHVPGRGFGDVPDGEITDELLADVWRQFRSLQAGRLAHRRLEDGAVLVGDDGLAYLTDLRSGETAAGDLALRLDLAQLLTTLALRAGPERAVRTAAPVLGEEALGGAVPLLQRVALSRATRTALRHHKDLLTRIREQIVRLKPETEAPPAKLERFRPRTIVSIVALSVAAYIVIPQVTSLDIGRLAATASWHWVAAALGAAALTYVAAALMLMGFVPERLPLGRTVLVQLAASFVKLVAPAAVGGVAVNTRYLQRSGVRPALAVASVGASQLVGMVTHILLLVLFGFLTGSTAKATQDLAPSRTIVLAVLGLGLLAALALTVPRVRRVVASRLKAMFSGVVPRLVDVLQSPRKLSTGMGGTLLLTLAFTLCLDASIRAFGGSLPWTTVVLVFLTANAVGSAAPTPGGLGAVEGALTLALTISGLTAETATSAVLLYRLLTLWLPVLPGWGAFAFLQRKEAL</sequence>
<keyword evidence="3 7" id="KW-0812">Transmembrane</keyword>
<name>A0A239E3R1_9ACTN</name>
<dbReference type="InterPro" id="IPR022791">
    <property type="entry name" value="L-PG_synthase/AglD"/>
</dbReference>
<dbReference type="Pfam" id="PF03706">
    <property type="entry name" value="LPG_synthase_TM"/>
    <property type="match status" value="1"/>
</dbReference>